<dbReference type="RefSeq" id="XP_009169163.1">
    <property type="nucleotide sequence ID" value="XM_009170899.1"/>
</dbReference>
<dbReference type="Proteomes" id="UP000054324">
    <property type="component" value="Unassembled WGS sequence"/>
</dbReference>
<protein>
    <submittedName>
        <fullName evidence="1">Uncharacterized protein</fullName>
    </submittedName>
</protein>
<dbReference type="EMBL" id="KL596731">
    <property type="protein sequence ID" value="KER27116.1"/>
    <property type="molecule type" value="Genomic_DNA"/>
</dbReference>
<name>A0A074ZJF2_OPIVI</name>
<sequence length="121" mass="13898">MQRRCVPQLGNSLYISSLWEPADCMSEKVIDIHMDRHTFDSKVTIKRVTSENLLESFSEGFSPSLRKNIFAAESASTELLQLQMTVGQVETLNKPPVMGKYRRLLQKVHQKATTLDMQKRK</sequence>
<evidence type="ECO:0000313" key="1">
    <source>
        <dbReference type="EMBL" id="KER27116.1"/>
    </source>
</evidence>
<dbReference type="AlphaFoldDB" id="A0A074ZJF2"/>
<proteinExistence type="predicted"/>
<gene>
    <name evidence="1" type="ORF">T265_05805</name>
</gene>
<keyword evidence="2" id="KW-1185">Reference proteome</keyword>
<dbReference type="GeneID" id="20319987"/>
<evidence type="ECO:0000313" key="2">
    <source>
        <dbReference type="Proteomes" id="UP000054324"/>
    </source>
</evidence>
<accession>A0A074ZJF2</accession>
<organism evidence="1 2">
    <name type="scientific">Opisthorchis viverrini</name>
    <name type="common">Southeast Asian liver fluke</name>
    <dbReference type="NCBI Taxonomy" id="6198"/>
    <lineage>
        <taxon>Eukaryota</taxon>
        <taxon>Metazoa</taxon>
        <taxon>Spiralia</taxon>
        <taxon>Lophotrochozoa</taxon>
        <taxon>Platyhelminthes</taxon>
        <taxon>Trematoda</taxon>
        <taxon>Digenea</taxon>
        <taxon>Opisthorchiida</taxon>
        <taxon>Opisthorchiata</taxon>
        <taxon>Opisthorchiidae</taxon>
        <taxon>Opisthorchis</taxon>
    </lineage>
</organism>
<dbReference type="KEGG" id="ovi:T265_05805"/>
<reference evidence="1 2" key="1">
    <citation type="submission" date="2013-11" db="EMBL/GenBank/DDBJ databases">
        <title>Opisthorchis viverrini - life in the bile duct.</title>
        <authorList>
            <person name="Young N.D."/>
            <person name="Nagarajan N."/>
            <person name="Lin S.J."/>
            <person name="Korhonen P.K."/>
            <person name="Jex A.R."/>
            <person name="Hall R.S."/>
            <person name="Safavi-Hemami H."/>
            <person name="Kaewkong W."/>
            <person name="Bertrand D."/>
            <person name="Gao S."/>
            <person name="Seet Q."/>
            <person name="Wongkham S."/>
            <person name="Teh B.T."/>
            <person name="Wongkham C."/>
            <person name="Intapan P.M."/>
            <person name="Maleewong W."/>
            <person name="Yang X."/>
            <person name="Hu M."/>
            <person name="Wang Z."/>
            <person name="Hofmann A."/>
            <person name="Sternberg P.W."/>
            <person name="Tan P."/>
            <person name="Wang J."/>
            <person name="Gasser R.B."/>
        </authorList>
    </citation>
    <scope>NUCLEOTIDE SEQUENCE [LARGE SCALE GENOMIC DNA]</scope>
</reference>
<dbReference type="CTD" id="20319987"/>